<comment type="caution">
    <text evidence="1">The sequence shown here is derived from an EMBL/GenBank/DDBJ whole genome shotgun (WGS) entry which is preliminary data.</text>
</comment>
<dbReference type="Proteomes" id="UP001595797">
    <property type="component" value="Unassembled WGS sequence"/>
</dbReference>
<name>A0ABV9TFY9_9MICC</name>
<keyword evidence="2" id="KW-1185">Reference proteome</keyword>
<reference evidence="2" key="1">
    <citation type="journal article" date="2019" name="Int. J. Syst. Evol. Microbiol.">
        <title>The Global Catalogue of Microorganisms (GCM) 10K type strain sequencing project: providing services to taxonomists for standard genome sequencing and annotation.</title>
        <authorList>
            <consortium name="The Broad Institute Genomics Platform"/>
            <consortium name="The Broad Institute Genome Sequencing Center for Infectious Disease"/>
            <person name="Wu L."/>
            <person name="Ma J."/>
        </authorList>
    </citation>
    <scope>NUCLEOTIDE SEQUENCE [LARGE SCALE GENOMIC DNA]</scope>
    <source>
        <strain evidence="2">CGMCC 4.6946</strain>
    </source>
</reference>
<sequence length="62" mass="6561">DHHDHTSPSGCLTQPVTYRCISPGDGVHLLLVRWVSRDHSTAGAQPVTGLSHAALAFFLGGI</sequence>
<dbReference type="RefSeq" id="WP_380112584.1">
    <property type="nucleotide sequence ID" value="NZ_JBHSIW010000004.1"/>
</dbReference>
<accession>A0ABV9TFY9</accession>
<evidence type="ECO:0000313" key="2">
    <source>
        <dbReference type="Proteomes" id="UP001595797"/>
    </source>
</evidence>
<feature type="non-terminal residue" evidence="1">
    <location>
        <position position="1"/>
    </location>
</feature>
<proteinExistence type="predicted"/>
<dbReference type="EMBL" id="JBHSIW010000004">
    <property type="protein sequence ID" value="MFC4902489.1"/>
    <property type="molecule type" value="Genomic_DNA"/>
</dbReference>
<protein>
    <submittedName>
        <fullName evidence="1">Uncharacterized protein</fullName>
    </submittedName>
</protein>
<gene>
    <name evidence="1" type="ORF">ACFPCS_02780</name>
</gene>
<organism evidence="1 2">
    <name type="scientific">Kocuria oceani</name>
    <dbReference type="NCBI Taxonomy" id="988827"/>
    <lineage>
        <taxon>Bacteria</taxon>
        <taxon>Bacillati</taxon>
        <taxon>Actinomycetota</taxon>
        <taxon>Actinomycetes</taxon>
        <taxon>Micrococcales</taxon>
        <taxon>Micrococcaceae</taxon>
        <taxon>Kocuria</taxon>
    </lineage>
</organism>
<evidence type="ECO:0000313" key="1">
    <source>
        <dbReference type="EMBL" id="MFC4902489.1"/>
    </source>
</evidence>